<sequence length="259" mass="28077">MSATRWAGRVAVVTGASAGIGAATALELCRNGIITIGLARRVEKIEELKSQLTPAQQANFHPLKCDISVEAEVIHIFNVIEKIYGGVDILVNNAGVAPTKTLLDPENSTDIQRVIDTNLLGVINCTREAVKSMRERHVEAHIILMNSIAGHYMPFQAGVPSSGIYFASKYALTALAEQYRQEFIKEKLNIKISSLSPGFVKTEIVSANTDLPQEAVEAAVENCPGLESKDIADAVIYLLSTPPNVLVTELIIRPMNEVI</sequence>
<accession>A0A9J6BLJ3</accession>
<evidence type="ECO:0000313" key="5">
    <source>
        <dbReference type="Proteomes" id="UP001107558"/>
    </source>
</evidence>
<dbReference type="EMBL" id="JADBJN010000003">
    <property type="protein sequence ID" value="KAG5670246.1"/>
    <property type="molecule type" value="Genomic_DNA"/>
</dbReference>
<name>A0A9J6BLJ3_POLVA</name>
<organism evidence="4 5">
    <name type="scientific">Polypedilum vanderplanki</name>
    <name type="common">Sleeping chironomid midge</name>
    <dbReference type="NCBI Taxonomy" id="319348"/>
    <lineage>
        <taxon>Eukaryota</taxon>
        <taxon>Metazoa</taxon>
        <taxon>Ecdysozoa</taxon>
        <taxon>Arthropoda</taxon>
        <taxon>Hexapoda</taxon>
        <taxon>Insecta</taxon>
        <taxon>Pterygota</taxon>
        <taxon>Neoptera</taxon>
        <taxon>Endopterygota</taxon>
        <taxon>Diptera</taxon>
        <taxon>Nematocera</taxon>
        <taxon>Chironomoidea</taxon>
        <taxon>Chironomidae</taxon>
        <taxon>Chironominae</taxon>
        <taxon>Polypedilum</taxon>
        <taxon>Polypedilum</taxon>
    </lineage>
</organism>
<gene>
    <name evidence="4" type="ORF">PVAND_000523</name>
</gene>
<reference evidence="4" key="1">
    <citation type="submission" date="2021-03" db="EMBL/GenBank/DDBJ databases">
        <title>Chromosome level genome of the anhydrobiotic midge Polypedilum vanderplanki.</title>
        <authorList>
            <person name="Yoshida Y."/>
            <person name="Kikawada T."/>
            <person name="Gusev O."/>
        </authorList>
    </citation>
    <scope>NUCLEOTIDE SEQUENCE</scope>
    <source>
        <strain evidence="4">NIAS01</strain>
        <tissue evidence="4">Whole body or cell culture</tissue>
    </source>
</reference>
<dbReference type="PANTHER" id="PTHR43115">
    <property type="entry name" value="DEHYDROGENASE/REDUCTASE SDR FAMILY MEMBER 11"/>
    <property type="match status" value="1"/>
</dbReference>
<dbReference type="PRINTS" id="PR00081">
    <property type="entry name" value="GDHRDH"/>
</dbReference>
<comment type="caution">
    <text evidence="4">The sequence shown here is derived from an EMBL/GenBank/DDBJ whole genome shotgun (WGS) entry which is preliminary data.</text>
</comment>
<dbReference type="PRINTS" id="PR00080">
    <property type="entry name" value="SDRFAMILY"/>
</dbReference>
<protein>
    <submittedName>
        <fullName evidence="4">Uncharacterized protein</fullName>
    </submittedName>
</protein>
<keyword evidence="2" id="KW-0560">Oxidoreductase</keyword>
<dbReference type="Pfam" id="PF00106">
    <property type="entry name" value="adh_short"/>
    <property type="match status" value="1"/>
</dbReference>
<dbReference type="Gene3D" id="3.40.50.720">
    <property type="entry name" value="NAD(P)-binding Rossmann-like Domain"/>
    <property type="match status" value="1"/>
</dbReference>
<dbReference type="FunFam" id="3.40.50.720:FF:000047">
    <property type="entry name" value="NADP-dependent L-serine/L-allo-threonine dehydrogenase"/>
    <property type="match status" value="1"/>
</dbReference>
<dbReference type="GO" id="GO:0016616">
    <property type="term" value="F:oxidoreductase activity, acting on the CH-OH group of donors, NAD or NADP as acceptor"/>
    <property type="evidence" value="ECO:0007669"/>
    <property type="project" value="UniProtKB-ARBA"/>
</dbReference>
<dbReference type="SUPFAM" id="SSF51735">
    <property type="entry name" value="NAD(P)-binding Rossmann-fold domains"/>
    <property type="match status" value="1"/>
</dbReference>
<dbReference type="InterPro" id="IPR002347">
    <property type="entry name" value="SDR_fam"/>
</dbReference>
<dbReference type="Proteomes" id="UP001107558">
    <property type="component" value="Chromosome 3"/>
</dbReference>
<evidence type="ECO:0000256" key="2">
    <source>
        <dbReference type="ARBA" id="ARBA00023002"/>
    </source>
</evidence>
<comment type="similarity">
    <text evidence="1 3">Belongs to the short-chain dehydrogenases/reductases (SDR) family.</text>
</comment>
<evidence type="ECO:0000256" key="1">
    <source>
        <dbReference type="ARBA" id="ARBA00006484"/>
    </source>
</evidence>
<dbReference type="PANTHER" id="PTHR43115:SF4">
    <property type="entry name" value="DEHYDROGENASE_REDUCTASE SDR FAMILY MEMBER 11"/>
    <property type="match status" value="1"/>
</dbReference>
<dbReference type="InterPro" id="IPR036291">
    <property type="entry name" value="NAD(P)-bd_dom_sf"/>
</dbReference>
<proteinExistence type="inferred from homology"/>
<evidence type="ECO:0000313" key="4">
    <source>
        <dbReference type="EMBL" id="KAG5670246.1"/>
    </source>
</evidence>
<keyword evidence="5" id="KW-1185">Reference proteome</keyword>
<evidence type="ECO:0000256" key="3">
    <source>
        <dbReference type="RuleBase" id="RU000363"/>
    </source>
</evidence>
<dbReference type="OrthoDB" id="1933717at2759"/>
<dbReference type="AlphaFoldDB" id="A0A9J6BLJ3"/>